<dbReference type="GO" id="GO:0015095">
    <property type="term" value="F:magnesium ion transmembrane transporter activity"/>
    <property type="evidence" value="ECO:0007669"/>
    <property type="project" value="UniProtKB-UniRule"/>
</dbReference>
<dbReference type="OrthoDB" id="9790355at2"/>
<accession>A0A1I1EAG4</accession>
<dbReference type="InterPro" id="IPR046342">
    <property type="entry name" value="CBS_dom_sf"/>
</dbReference>
<evidence type="ECO:0000313" key="11">
    <source>
        <dbReference type="EMBL" id="SFB84114.1"/>
    </source>
</evidence>
<keyword evidence="4 9" id="KW-0812">Transmembrane</keyword>
<dbReference type="RefSeq" id="WP_091507843.1">
    <property type="nucleotide sequence ID" value="NZ_FOLE01000001.1"/>
</dbReference>
<dbReference type="Pfam" id="PF01769">
    <property type="entry name" value="MgtE"/>
    <property type="match status" value="1"/>
</dbReference>
<dbReference type="Gene3D" id="3.10.580.10">
    <property type="entry name" value="CBS-domain"/>
    <property type="match status" value="1"/>
</dbReference>
<evidence type="ECO:0000256" key="6">
    <source>
        <dbReference type="ARBA" id="ARBA00022989"/>
    </source>
</evidence>
<evidence type="ECO:0000259" key="10">
    <source>
        <dbReference type="PROSITE" id="PS51371"/>
    </source>
</evidence>
<dbReference type="InterPro" id="IPR006668">
    <property type="entry name" value="Mg_transptr_MgtE_intracell_dom"/>
</dbReference>
<keyword evidence="9" id="KW-0479">Metal-binding</keyword>
<comment type="similarity">
    <text evidence="2 9">Belongs to the SLC41A transporter family.</text>
</comment>
<comment type="subcellular location">
    <subcellularLocation>
        <location evidence="9">Cell membrane</location>
        <topology evidence="9">Multi-pass membrane protein</topology>
    </subcellularLocation>
    <subcellularLocation>
        <location evidence="1">Membrane</location>
        <topology evidence="1">Multi-pass membrane protein</topology>
    </subcellularLocation>
</comment>
<dbReference type="InterPro" id="IPR006669">
    <property type="entry name" value="MgtE_transporter"/>
</dbReference>
<dbReference type="AlphaFoldDB" id="A0A1I1EAG4"/>
<dbReference type="CDD" id="cd04606">
    <property type="entry name" value="CBS_pair_Mg_transporter"/>
    <property type="match status" value="1"/>
</dbReference>
<evidence type="ECO:0000313" key="12">
    <source>
        <dbReference type="Proteomes" id="UP000199514"/>
    </source>
</evidence>
<feature type="transmembrane region" description="Helical" evidence="9">
    <location>
        <begin position="318"/>
        <end position="339"/>
    </location>
</feature>
<dbReference type="SMART" id="SM00924">
    <property type="entry name" value="MgtE_N"/>
    <property type="match status" value="1"/>
</dbReference>
<keyword evidence="12" id="KW-1185">Reference proteome</keyword>
<keyword evidence="7 9" id="KW-0472">Membrane</keyword>
<evidence type="ECO:0000256" key="7">
    <source>
        <dbReference type="ARBA" id="ARBA00023136"/>
    </source>
</evidence>
<feature type="transmembrane region" description="Helical" evidence="9">
    <location>
        <begin position="425"/>
        <end position="448"/>
    </location>
</feature>
<keyword evidence="6 9" id="KW-1133">Transmembrane helix</keyword>
<dbReference type="PANTHER" id="PTHR43773:SF1">
    <property type="entry name" value="MAGNESIUM TRANSPORTER MGTE"/>
    <property type="match status" value="1"/>
</dbReference>
<dbReference type="SMART" id="SM00116">
    <property type="entry name" value="CBS"/>
    <property type="match status" value="2"/>
</dbReference>
<dbReference type="STRING" id="927664.SAMN05421780_101717"/>
<reference evidence="11 12" key="1">
    <citation type="submission" date="2016-10" db="EMBL/GenBank/DDBJ databases">
        <authorList>
            <person name="de Groot N.N."/>
        </authorList>
    </citation>
    <scope>NUCLEOTIDE SEQUENCE [LARGE SCALE GENOMIC DNA]</scope>
    <source>
        <strain evidence="11 12">DSM 6793</strain>
    </source>
</reference>
<dbReference type="PROSITE" id="PS51371">
    <property type="entry name" value="CBS"/>
    <property type="match status" value="2"/>
</dbReference>
<proteinExistence type="inferred from homology"/>
<evidence type="ECO:0000256" key="1">
    <source>
        <dbReference type="ARBA" id="ARBA00004141"/>
    </source>
</evidence>
<comment type="subunit">
    <text evidence="9">Homodimer.</text>
</comment>
<evidence type="ECO:0000256" key="2">
    <source>
        <dbReference type="ARBA" id="ARBA00009749"/>
    </source>
</evidence>
<dbReference type="Pfam" id="PF03448">
    <property type="entry name" value="MgtE_N"/>
    <property type="match status" value="1"/>
</dbReference>
<feature type="domain" description="CBS" evidence="10">
    <location>
        <begin position="140"/>
        <end position="203"/>
    </location>
</feature>
<organism evidence="11 12">
    <name type="scientific">Flexibacter flexilis DSM 6793</name>
    <dbReference type="NCBI Taxonomy" id="927664"/>
    <lineage>
        <taxon>Bacteria</taxon>
        <taxon>Pseudomonadati</taxon>
        <taxon>Bacteroidota</taxon>
        <taxon>Cytophagia</taxon>
        <taxon>Cytophagales</taxon>
        <taxon>Flexibacteraceae</taxon>
        <taxon>Flexibacter</taxon>
    </lineage>
</organism>
<dbReference type="NCBIfam" id="TIGR00400">
    <property type="entry name" value="mgtE"/>
    <property type="match status" value="1"/>
</dbReference>
<feature type="transmembrane region" description="Helical" evidence="9">
    <location>
        <begin position="387"/>
        <end position="413"/>
    </location>
</feature>
<keyword evidence="9" id="KW-1003">Cell membrane</keyword>
<sequence length="450" mass="49690">MQLELSKEYLERLETAIEKRDEAFIRESMDGEHPADISSVLYELDTAQSKYVIDLLPREVSAEIISSLDGDTQRKFLKAFTSAELAELIPYVDSDDAADLLNQQPVKFREEVIALINDAETANHIIELLHYDEDCAGGLMAKELIKANINWTVVQCIEEIRRQAEDVEKIFSVYVVDDEDKLLGRVSLKKIILARAYTRIADIYEDDIIAVESYRDSEEVAEMMQKYDLETIPVVNIQGKLLGRITIDDVVDVITEQAELDQQMMSGLSQPEEEDDGVLTSAKARLPWLLIGMGGGLLGARFAGFFEADIKLIPAMAFFIPLITATGGNVGIQSSTVVVQSLTNASFLGNSFYNRIVKVLLVALINAAVISTLVFLFNILTGSALQLALVVSIALFSVVILASLMGTITPIILNRFEINPALASGPFITTANDLLGLAVYFGVAHWLYNL</sequence>
<dbReference type="InterPro" id="IPR038076">
    <property type="entry name" value="MgtE_N_sf"/>
</dbReference>
<keyword evidence="3 9" id="KW-0813">Transport</keyword>
<dbReference type="InterPro" id="IPR036739">
    <property type="entry name" value="SLC41_membr_dom_sf"/>
</dbReference>
<feature type="transmembrane region" description="Helical" evidence="9">
    <location>
        <begin position="359"/>
        <end position="380"/>
    </location>
</feature>
<dbReference type="GO" id="GO:0005886">
    <property type="term" value="C:plasma membrane"/>
    <property type="evidence" value="ECO:0007669"/>
    <property type="project" value="UniProtKB-SubCell"/>
</dbReference>
<dbReference type="SUPFAM" id="SSF161093">
    <property type="entry name" value="MgtE membrane domain-like"/>
    <property type="match status" value="1"/>
</dbReference>
<dbReference type="Gene3D" id="1.10.357.20">
    <property type="entry name" value="SLC41 divalent cation transporters, integral membrane domain"/>
    <property type="match status" value="1"/>
</dbReference>
<dbReference type="Proteomes" id="UP000199514">
    <property type="component" value="Unassembled WGS sequence"/>
</dbReference>
<evidence type="ECO:0000256" key="5">
    <source>
        <dbReference type="ARBA" id="ARBA00022842"/>
    </source>
</evidence>
<dbReference type="InterPro" id="IPR000644">
    <property type="entry name" value="CBS_dom"/>
</dbReference>
<dbReference type="PANTHER" id="PTHR43773">
    <property type="entry name" value="MAGNESIUM TRANSPORTER MGTE"/>
    <property type="match status" value="1"/>
</dbReference>
<dbReference type="GO" id="GO:0046872">
    <property type="term" value="F:metal ion binding"/>
    <property type="evidence" value="ECO:0007669"/>
    <property type="project" value="UniProtKB-KW"/>
</dbReference>
<evidence type="ECO:0000256" key="4">
    <source>
        <dbReference type="ARBA" id="ARBA00022692"/>
    </source>
</evidence>
<keyword evidence="5 9" id="KW-0460">Magnesium</keyword>
<feature type="domain" description="CBS" evidence="10">
    <location>
        <begin position="204"/>
        <end position="260"/>
    </location>
</feature>
<evidence type="ECO:0000256" key="3">
    <source>
        <dbReference type="ARBA" id="ARBA00022448"/>
    </source>
</evidence>
<dbReference type="Pfam" id="PF00571">
    <property type="entry name" value="CBS"/>
    <property type="match status" value="2"/>
</dbReference>
<protein>
    <recommendedName>
        <fullName evidence="9">Magnesium transporter MgtE</fullName>
    </recommendedName>
</protein>
<keyword evidence="8" id="KW-0129">CBS domain</keyword>
<dbReference type="EMBL" id="FOLE01000001">
    <property type="protein sequence ID" value="SFB84114.1"/>
    <property type="molecule type" value="Genomic_DNA"/>
</dbReference>
<comment type="function">
    <text evidence="9">Acts as a magnesium transporter.</text>
</comment>
<dbReference type="InterPro" id="IPR006667">
    <property type="entry name" value="SLC41_membr_dom"/>
</dbReference>
<gene>
    <name evidence="11" type="ORF">SAMN05421780_101717</name>
</gene>
<evidence type="ECO:0000256" key="9">
    <source>
        <dbReference type="RuleBase" id="RU362011"/>
    </source>
</evidence>
<evidence type="ECO:0000256" key="8">
    <source>
        <dbReference type="PROSITE-ProRule" id="PRU00703"/>
    </source>
</evidence>
<dbReference type="Gene3D" id="1.25.60.10">
    <property type="entry name" value="MgtE N-terminal domain-like"/>
    <property type="match status" value="1"/>
</dbReference>
<dbReference type="SUPFAM" id="SSF158791">
    <property type="entry name" value="MgtE N-terminal domain-like"/>
    <property type="match status" value="1"/>
</dbReference>
<name>A0A1I1EAG4_9BACT</name>
<dbReference type="SUPFAM" id="SSF54631">
    <property type="entry name" value="CBS-domain pair"/>
    <property type="match status" value="1"/>
</dbReference>
<feature type="transmembrane region" description="Helical" evidence="9">
    <location>
        <begin position="286"/>
        <end position="306"/>
    </location>
</feature>